<evidence type="ECO:0000256" key="1">
    <source>
        <dbReference type="SAM" id="MobiDB-lite"/>
    </source>
</evidence>
<proteinExistence type="predicted"/>
<name>A0AA37GAY7_9PEZI</name>
<dbReference type="EMBL" id="BPPX01000001">
    <property type="protein sequence ID" value="GJC77347.1"/>
    <property type="molecule type" value="Genomic_DNA"/>
</dbReference>
<protein>
    <submittedName>
        <fullName evidence="2">Uncharacterized protein</fullName>
    </submittedName>
</protein>
<evidence type="ECO:0000313" key="2">
    <source>
        <dbReference type="EMBL" id="GJC77347.1"/>
    </source>
</evidence>
<reference evidence="2 3" key="1">
    <citation type="submission" date="2021-07" db="EMBL/GenBank/DDBJ databases">
        <title>Genome data of Colletotrichum spaethianum.</title>
        <authorList>
            <person name="Utami Y.D."/>
            <person name="Hiruma K."/>
        </authorList>
    </citation>
    <scope>NUCLEOTIDE SEQUENCE [LARGE SCALE GENOMIC DNA]</scope>
    <source>
        <strain evidence="2 3">MAFF 242679</strain>
    </source>
</reference>
<sequence length="101" mass="10967">MPRPVNVALAAAPMGCQESVHQTFEAAPGANHFRRVSPMHTTIPLILPFKISPIYICKCKRPAGSRRCRIRSMPASDAPLRSVDDDAANATPDLLTDSEVL</sequence>
<dbReference type="AlphaFoldDB" id="A0AA37GAY7"/>
<accession>A0AA37GAY7</accession>
<gene>
    <name evidence="2" type="ORF">ColLi_00185</name>
</gene>
<comment type="caution">
    <text evidence="2">The sequence shown here is derived from an EMBL/GenBank/DDBJ whole genome shotgun (WGS) entry which is preliminary data.</text>
</comment>
<organism evidence="2 3">
    <name type="scientific">Colletotrichum liriopes</name>
    <dbReference type="NCBI Taxonomy" id="708192"/>
    <lineage>
        <taxon>Eukaryota</taxon>
        <taxon>Fungi</taxon>
        <taxon>Dikarya</taxon>
        <taxon>Ascomycota</taxon>
        <taxon>Pezizomycotina</taxon>
        <taxon>Sordariomycetes</taxon>
        <taxon>Hypocreomycetidae</taxon>
        <taxon>Glomerellales</taxon>
        <taxon>Glomerellaceae</taxon>
        <taxon>Colletotrichum</taxon>
        <taxon>Colletotrichum spaethianum species complex</taxon>
    </lineage>
</organism>
<keyword evidence="3" id="KW-1185">Reference proteome</keyword>
<dbReference type="Proteomes" id="UP001055172">
    <property type="component" value="Unassembled WGS sequence"/>
</dbReference>
<feature type="region of interest" description="Disordered" evidence="1">
    <location>
        <begin position="70"/>
        <end position="101"/>
    </location>
</feature>
<evidence type="ECO:0000313" key="3">
    <source>
        <dbReference type="Proteomes" id="UP001055172"/>
    </source>
</evidence>